<proteinExistence type="predicted"/>
<dbReference type="GO" id="GO:0004222">
    <property type="term" value="F:metalloendopeptidase activity"/>
    <property type="evidence" value="ECO:0007669"/>
    <property type="project" value="UniProtKB-UniRule"/>
</dbReference>
<dbReference type="InterPro" id="IPR024079">
    <property type="entry name" value="MetalloPept_cat_dom_sf"/>
</dbReference>
<keyword evidence="1" id="KW-0482">Metalloprotease</keyword>
<protein>
    <recommendedName>
        <fullName evidence="2">Peptidase M12A domain-containing protein</fullName>
    </recommendedName>
</protein>
<comment type="caution">
    <text evidence="3">The sequence shown here is derived from an EMBL/GenBank/DDBJ whole genome shotgun (WGS) entry which is preliminary data.</text>
</comment>
<keyword evidence="1" id="KW-0378">Hydrolase</keyword>
<feature type="active site" evidence="1">
    <location>
        <position position="23"/>
    </location>
</feature>
<dbReference type="Proteomes" id="UP000260759">
    <property type="component" value="Unassembled WGS sequence"/>
</dbReference>
<organism evidence="3 4">
    <name type="scientific">Bacteroides uniformis</name>
    <dbReference type="NCBI Taxonomy" id="820"/>
    <lineage>
        <taxon>Bacteria</taxon>
        <taxon>Pseudomonadati</taxon>
        <taxon>Bacteroidota</taxon>
        <taxon>Bacteroidia</taxon>
        <taxon>Bacteroidales</taxon>
        <taxon>Bacteroidaceae</taxon>
        <taxon>Bacteroides</taxon>
    </lineage>
</organism>
<evidence type="ECO:0000259" key="2">
    <source>
        <dbReference type="PROSITE" id="PS51864"/>
    </source>
</evidence>
<feature type="binding site" evidence="1">
    <location>
        <position position="22"/>
    </location>
    <ligand>
        <name>Zn(2+)</name>
        <dbReference type="ChEBI" id="CHEBI:29105"/>
        <note>catalytic</note>
    </ligand>
</feature>
<accession>A0A3E5F1E0</accession>
<dbReference type="AlphaFoldDB" id="A0A3E5F1E0"/>
<keyword evidence="1" id="KW-0862">Zinc</keyword>
<reference evidence="3 4" key="1">
    <citation type="submission" date="2018-08" db="EMBL/GenBank/DDBJ databases">
        <title>A genome reference for cultivated species of the human gut microbiota.</title>
        <authorList>
            <person name="Zou Y."/>
            <person name="Xue W."/>
            <person name="Luo G."/>
        </authorList>
    </citation>
    <scope>NUCLEOTIDE SEQUENCE [LARGE SCALE GENOMIC DNA]</scope>
    <source>
        <strain evidence="3 4">OM03-4</strain>
    </source>
</reference>
<evidence type="ECO:0000313" key="3">
    <source>
        <dbReference type="EMBL" id="RGN95084.1"/>
    </source>
</evidence>
<dbReference type="Pfam" id="PF01400">
    <property type="entry name" value="Astacin"/>
    <property type="match status" value="1"/>
</dbReference>
<evidence type="ECO:0000313" key="4">
    <source>
        <dbReference type="Proteomes" id="UP000260759"/>
    </source>
</evidence>
<dbReference type="Gene3D" id="3.40.390.10">
    <property type="entry name" value="Collagenase (Catalytic Domain)"/>
    <property type="match status" value="1"/>
</dbReference>
<dbReference type="PANTHER" id="PTHR10127">
    <property type="entry name" value="DISCOIDIN, CUB, EGF, LAMININ , AND ZINC METALLOPROTEASE DOMAIN CONTAINING"/>
    <property type="match status" value="1"/>
</dbReference>
<keyword evidence="1" id="KW-0479">Metal-binding</keyword>
<dbReference type="GO" id="GO:0006508">
    <property type="term" value="P:proteolysis"/>
    <property type="evidence" value="ECO:0007669"/>
    <property type="project" value="UniProtKB-KW"/>
</dbReference>
<dbReference type="EMBL" id="QSVA01000005">
    <property type="protein sequence ID" value="RGN95084.1"/>
    <property type="molecule type" value="Genomic_DNA"/>
</dbReference>
<feature type="binding site" evidence="1">
    <location>
        <position position="32"/>
    </location>
    <ligand>
        <name>Zn(2+)</name>
        <dbReference type="ChEBI" id="CHEBI:29105"/>
        <note>catalytic</note>
    </ligand>
</feature>
<comment type="cofactor">
    <cofactor evidence="1">
        <name>Zn(2+)</name>
        <dbReference type="ChEBI" id="CHEBI:29105"/>
    </cofactor>
    <text evidence="1">Binds 1 zinc ion per subunit.</text>
</comment>
<gene>
    <name evidence="3" type="ORF">DXB37_07915</name>
</gene>
<dbReference type="GO" id="GO:0008270">
    <property type="term" value="F:zinc ion binding"/>
    <property type="evidence" value="ECO:0007669"/>
    <property type="project" value="UniProtKB-UniRule"/>
</dbReference>
<dbReference type="PRINTS" id="PR00480">
    <property type="entry name" value="ASTACIN"/>
</dbReference>
<dbReference type="SUPFAM" id="SSF55486">
    <property type="entry name" value="Metalloproteases ('zincins'), catalytic domain"/>
    <property type="match status" value="1"/>
</dbReference>
<feature type="binding site" evidence="1">
    <location>
        <position position="26"/>
    </location>
    <ligand>
        <name>Zn(2+)</name>
        <dbReference type="ChEBI" id="CHEBI:29105"/>
        <note>catalytic</note>
    </ligand>
</feature>
<keyword evidence="1" id="KW-0645">Protease</keyword>
<comment type="caution">
    <text evidence="1">Lacks conserved residue(s) required for the propagation of feature annotation.</text>
</comment>
<evidence type="ECO:0000256" key="1">
    <source>
        <dbReference type="PROSITE-ProRule" id="PRU01211"/>
    </source>
</evidence>
<feature type="domain" description="Peptidase M12A" evidence="2">
    <location>
        <begin position="1"/>
        <end position="129"/>
    </location>
</feature>
<name>A0A3E5F1E0_BACUN</name>
<dbReference type="PANTHER" id="PTHR10127:SF850">
    <property type="entry name" value="METALLOENDOPEPTIDASE"/>
    <property type="match status" value="1"/>
</dbReference>
<sequence>MRGGEQILSISKYNSNKGTALHEIGHALGLIHEQQRRDRDEYININWDNIQSDKKSNFKIWEESHAVIKYIPDVLFDYKSIMLYPSYNSFAIDYSKPTMTKKDGSTFNTQRNNLSYIDIVAIYDIYGFPTGGGGPSVTSIK</sequence>
<dbReference type="InterPro" id="IPR001506">
    <property type="entry name" value="Peptidase_M12A"/>
</dbReference>
<dbReference type="RefSeq" id="WP_117600127.1">
    <property type="nucleotide sequence ID" value="NZ_QSVA01000005.1"/>
</dbReference>
<dbReference type="PROSITE" id="PS51864">
    <property type="entry name" value="ASTACIN"/>
    <property type="match status" value="1"/>
</dbReference>